<keyword evidence="3" id="KW-1185">Reference proteome</keyword>
<accession>A0A3N4LPP2</accession>
<evidence type="ECO:0000256" key="1">
    <source>
        <dbReference type="SAM" id="MobiDB-lite"/>
    </source>
</evidence>
<feature type="region of interest" description="Disordered" evidence="1">
    <location>
        <begin position="70"/>
        <end position="105"/>
    </location>
</feature>
<dbReference type="AlphaFoldDB" id="A0A3N4LPP2"/>
<dbReference type="InParanoid" id="A0A3N4LPP2"/>
<gene>
    <name evidence="2" type="ORF">L211DRAFT_848704</name>
</gene>
<reference evidence="2 3" key="1">
    <citation type="journal article" date="2018" name="Nat. Ecol. Evol.">
        <title>Pezizomycetes genomes reveal the molecular basis of ectomycorrhizal truffle lifestyle.</title>
        <authorList>
            <person name="Murat C."/>
            <person name="Payen T."/>
            <person name="Noel B."/>
            <person name="Kuo A."/>
            <person name="Morin E."/>
            <person name="Chen J."/>
            <person name="Kohler A."/>
            <person name="Krizsan K."/>
            <person name="Balestrini R."/>
            <person name="Da Silva C."/>
            <person name="Montanini B."/>
            <person name="Hainaut M."/>
            <person name="Levati E."/>
            <person name="Barry K.W."/>
            <person name="Belfiori B."/>
            <person name="Cichocki N."/>
            <person name="Clum A."/>
            <person name="Dockter R.B."/>
            <person name="Fauchery L."/>
            <person name="Guy J."/>
            <person name="Iotti M."/>
            <person name="Le Tacon F."/>
            <person name="Lindquist E.A."/>
            <person name="Lipzen A."/>
            <person name="Malagnac F."/>
            <person name="Mello A."/>
            <person name="Molinier V."/>
            <person name="Miyauchi S."/>
            <person name="Poulain J."/>
            <person name="Riccioni C."/>
            <person name="Rubini A."/>
            <person name="Sitrit Y."/>
            <person name="Splivallo R."/>
            <person name="Traeger S."/>
            <person name="Wang M."/>
            <person name="Zifcakova L."/>
            <person name="Wipf D."/>
            <person name="Zambonelli A."/>
            <person name="Paolocci F."/>
            <person name="Nowrousian M."/>
            <person name="Ottonello S."/>
            <person name="Baldrian P."/>
            <person name="Spatafora J.W."/>
            <person name="Henrissat B."/>
            <person name="Nagy L.G."/>
            <person name="Aury J.M."/>
            <person name="Wincker P."/>
            <person name="Grigoriev I.V."/>
            <person name="Bonfante P."/>
            <person name="Martin F.M."/>
        </authorList>
    </citation>
    <scope>NUCLEOTIDE SEQUENCE [LARGE SCALE GENOMIC DNA]</scope>
    <source>
        <strain evidence="2 3">ATCC MYA-4762</strain>
    </source>
</reference>
<sequence length="105" mass="11422">MSTRSQGVQKRPTVTSPAFQEEDKGEEDEDTILQPPHLALSLKRHAVSDGICPARKICIEYGALILSSRQPSSPMPVSTIRAPIPSSRQPSSPMLVSTATARQRI</sequence>
<feature type="compositionally biased region" description="Polar residues" evidence="1">
    <location>
        <begin position="86"/>
        <end position="105"/>
    </location>
</feature>
<feature type="compositionally biased region" description="Polar residues" evidence="1">
    <location>
        <begin position="1"/>
        <end position="18"/>
    </location>
</feature>
<name>A0A3N4LPP2_9PEZI</name>
<feature type="region of interest" description="Disordered" evidence="1">
    <location>
        <begin position="1"/>
        <end position="31"/>
    </location>
</feature>
<dbReference type="Proteomes" id="UP000267821">
    <property type="component" value="Unassembled WGS sequence"/>
</dbReference>
<proteinExistence type="predicted"/>
<organism evidence="2 3">
    <name type="scientific">Terfezia boudieri ATCC MYA-4762</name>
    <dbReference type="NCBI Taxonomy" id="1051890"/>
    <lineage>
        <taxon>Eukaryota</taxon>
        <taxon>Fungi</taxon>
        <taxon>Dikarya</taxon>
        <taxon>Ascomycota</taxon>
        <taxon>Pezizomycotina</taxon>
        <taxon>Pezizomycetes</taxon>
        <taxon>Pezizales</taxon>
        <taxon>Pezizaceae</taxon>
        <taxon>Terfezia</taxon>
    </lineage>
</organism>
<protein>
    <submittedName>
        <fullName evidence="2">Uncharacterized protein</fullName>
    </submittedName>
</protein>
<evidence type="ECO:0000313" key="3">
    <source>
        <dbReference type="Proteomes" id="UP000267821"/>
    </source>
</evidence>
<dbReference type="EMBL" id="ML121540">
    <property type="protein sequence ID" value="RPB24897.1"/>
    <property type="molecule type" value="Genomic_DNA"/>
</dbReference>
<evidence type="ECO:0000313" key="2">
    <source>
        <dbReference type="EMBL" id="RPB24897.1"/>
    </source>
</evidence>